<sequence length="41" mass="4416">MRTRGRSDTMFGQTVGKGPFCPSSCCTDAGKGSSSFRRLQN</sequence>
<accession>A0A2P2KZP9</accession>
<organism evidence="2">
    <name type="scientific">Rhizophora mucronata</name>
    <name type="common">Asiatic mangrove</name>
    <dbReference type="NCBI Taxonomy" id="61149"/>
    <lineage>
        <taxon>Eukaryota</taxon>
        <taxon>Viridiplantae</taxon>
        <taxon>Streptophyta</taxon>
        <taxon>Embryophyta</taxon>
        <taxon>Tracheophyta</taxon>
        <taxon>Spermatophyta</taxon>
        <taxon>Magnoliopsida</taxon>
        <taxon>eudicotyledons</taxon>
        <taxon>Gunneridae</taxon>
        <taxon>Pentapetalae</taxon>
        <taxon>rosids</taxon>
        <taxon>fabids</taxon>
        <taxon>Malpighiales</taxon>
        <taxon>Rhizophoraceae</taxon>
        <taxon>Rhizophora</taxon>
    </lineage>
</organism>
<protein>
    <submittedName>
        <fullName evidence="2">Uncharacterized protein</fullName>
    </submittedName>
</protein>
<feature type="region of interest" description="Disordered" evidence="1">
    <location>
        <begin position="1"/>
        <end position="41"/>
    </location>
</feature>
<name>A0A2P2KZP9_RHIMU</name>
<feature type="compositionally biased region" description="Polar residues" evidence="1">
    <location>
        <begin position="32"/>
        <end position="41"/>
    </location>
</feature>
<reference evidence="2" key="1">
    <citation type="submission" date="2018-02" db="EMBL/GenBank/DDBJ databases">
        <title>Rhizophora mucronata_Transcriptome.</title>
        <authorList>
            <person name="Meera S.P."/>
            <person name="Sreeshan A."/>
            <person name="Augustine A."/>
        </authorList>
    </citation>
    <scope>NUCLEOTIDE SEQUENCE</scope>
    <source>
        <tissue evidence="2">Leaf</tissue>
    </source>
</reference>
<dbReference type="EMBL" id="GGEC01030701">
    <property type="protein sequence ID" value="MBX11185.1"/>
    <property type="molecule type" value="Transcribed_RNA"/>
</dbReference>
<proteinExistence type="predicted"/>
<evidence type="ECO:0000313" key="2">
    <source>
        <dbReference type="EMBL" id="MBX11185.1"/>
    </source>
</evidence>
<evidence type="ECO:0000256" key="1">
    <source>
        <dbReference type="SAM" id="MobiDB-lite"/>
    </source>
</evidence>
<dbReference type="AlphaFoldDB" id="A0A2P2KZP9"/>